<dbReference type="PANTHER" id="PTHR11487:SF0">
    <property type="entry name" value="S-ACYL FATTY ACID SYNTHASE THIOESTERASE, MEDIUM CHAIN"/>
    <property type="match status" value="1"/>
</dbReference>
<comment type="similarity">
    <text evidence="1">Belongs to the thioesterase family.</text>
</comment>
<evidence type="ECO:0000259" key="2">
    <source>
        <dbReference type="Pfam" id="PF00975"/>
    </source>
</evidence>
<dbReference type="InterPro" id="IPR029058">
    <property type="entry name" value="AB_hydrolase_fold"/>
</dbReference>
<dbReference type="Pfam" id="PF00975">
    <property type="entry name" value="Thioesterase"/>
    <property type="match status" value="1"/>
</dbReference>
<proteinExistence type="inferred from homology"/>
<dbReference type="Proteomes" id="UP000664167">
    <property type="component" value="Unassembled WGS sequence"/>
</dbReference>
<evidence type="ECO:0000313" key="4">
    <source>
        <dbReference type="Proteomes" id="UP000664167"/>
    </source>
</evidence>
<reference evidence="3" key="1">
    <citation type="submission" date="2021-03" db="EMBL/GenBank/DDBJ databases">
        <title>Streptomyces poriferae sp. nov., a novel marine sponge-derived Actinobacteria species with anti-MRSA activity.</title>
        <authorList>
            <person name="Sandoval-Powers M."/>
            <person name="Kralova S."/>
            <person name="Nguyen G.-S."/>
            <person name="Fawwal D."/>
            <person name="Degnes K."/>
            <person name="Klinkenberg G."/>
            <person name="Sletta H."/>
            <person name="Wentzel A."/>
            <person name="Liles M.R."/>
        </authorList>
    </citation>
    <scope>NUCLEOTIDE SEQUENCE</scope>
    <source>
        <strain evidence="3">DSM 41794</strain>
    </source>
</reference>
<protein>
    <submittedName>
        <fullName evidence="3">Thioesterase</fullName>
    </submittedName>
</protein>
<dbReference type="SUPFAM" id="SSF53474">
    <property type="entry name" value="alpha/beta-Hydrolases"/>
    <property type="match status" value="1"/>
</dbReference>
<name>A0A939F4P7_9ACTN</name>
<dbReference type="GO" id="GO:0008610">
    <property type="term" value="P:lipid biosynthetic process"/>
    <property type="evidence" value="ECO:0007669"/>
    <property type="project" value="TreeGrafter"/>
</dbReference>
<keyword evidence="4" id="KW-1185">Reference proteome</keyword>
<sequence length="260" mass="28362">MDSTRPDLRLFVLHHAGGSHMLYRHWPAALPQTWDVTLLDAPGHGLLLDLPQISDAGLLADFLLRGIEPGPDVPYALFGHSMGALVAYEMTRRAPALGLRPPVWVGVSARTAPQPAGPGQRYHELPDAELRTRLEELDGTPHGIFDDPGLWALYAPVIRADLRLVENWRPDPGAGPLPVPLSAYAGGGDHTASPRRMAGWAEHTEDFLGLRVFDGGHFYFQDDPAPLLRQIERDATAALETARATARETTHVKPTAQPVS</sequence>
<evidence type="ECO:0000313" key="3">
    <source>
        <dbReference type="EMBL" id="MBO0512032.1"/>
    </source>
</evidence>
<feature type="domain" description="Thioesterase" evidence="2">
    <location>
        <begin position="9"/>
        <end position="233"/>
    </location>
</feature>
<organism evidence="3 4">
    <name type="scientific">Streptomyces beijiangensis</name>
    <dbReference type="NCBI Taxonomy" id="163361"/>
    <lineage>
        <taxon>Bacteria</taxon>
        <taxon>Bacillati</taxon>
        <taxon>Actinomycetota</taxon>
        <taxon>Actinomycetes</taxon>
        <taxon>Kitasatosporales</taxon>
        <taxon>Streptomycetaceae</taxon>
        <taxon>Streptomyces</taxon>
    </lineage>
</organism>
<dbReference type="RefSeq" id="WP_206961431.1">
    <property type="nucleotide sequence ID" value="NZ_BAAAJJ010000017.1"/>
</dbReference>
<dbReference type="InterPro" id="IPR012223">
    <property type="entry name" value="TEII"/>
</dbReference>
<dbReference type="AlphaFoldDB" id="A0A939F4P7"/>
<comment type="caution">
    <text evidence="3">The sequence shown here is derived from an EMBL/GenBank/DDBJ whole genome shotgun (WGS) entry which is preliminary data.</text>
</comment>
<gene>
    <name evidence="3" type="ORF">J0695_09420</name>
</gene>
<evidence type="ECO:0000256" key="1">
    <source>
        <dbReference type="ARBA" id="ARBA00007169"/>
    </source>
</evidence>
<dbReference type="PANTHER" id="PTHR11487">
    <property type="entry name" value="THIOESTERASE"/>
    <property type="match status" value="1"/>
</dbReference>
<dbReference type="InterPro" id="IPR001031">
    <property type="entry name" value="Thioesterase"/>
</dbReference>
<accession>A0A939F4P7</accession>
<dbReference type="Gene3D" id="3.40.50.1820">
    <property type="entry name" value="alpha/beta hydrolase"/>
    <property type="match status" value="1"/>
</dbReference>
<dbReference type="EMBL" id="JAFLRJ010000083">
    <property type="protein sequence ID" value="MBO0512032.1"/>
    <property type="molecule type" value="Genomic_DNA"/>
</dbReference>